<evidence type="ECO:0000313" key="2">
    <source>
        <dbReference type="WBParaSite" id="Pan_g8258.t1"/>
    </source>
</evidence>
<dbReference type="WBParaSite" id="Pan_g8258.t1">
    <property type="protein sequence ID" value="Pan_g8258.t1"/>
    <property type="gene ID" value="Pan_g8258"/>
</dbReference>
<evidence type="ECO:0000313" key="1">
    <source>
        <dbReference type="Proteomes" id="UP000492821"/>
    </source>
</evidence>
<dbReference type="AlphaFoldDB" id="A0A7E5A120"/>
<accession>A0A7E5A120</accession>
<keyword evidence="1" id="KW-1185">Reference proteome</keyword>
<protein>
    <submittedName>
        <fullName evidence="2">Uncharacterized protein</fullName>
    </submittedName>
</protein>
<organism evidence="1 2">
    <name type="scientific">Panagrellus redivivus</name>
    <name type="common">Microworm</name>
    <dbReference type="NCBI Taxonomy" id="6233"/>
    <lineage>
        <taxon>Eukaryota</taxon>
        <taxon>Metazoa</taxon>
        <taxon>Ecdysozoa</taxon>
        <taxon>Nematoda</taxon>
        <taxon>Chromadorea</taxon>
        <taxon>Rhabditida</taxon>
        <taxon>Tylenchina</taxon>
        <taxon>Panagrolaimomorpha</taxon>
        <taxon>Panagrolaimoidea</taxon>
        <taxon>Panagrolaimidae</taxon>
        <taxon>Panagrellus</taxon>
    </lineage>
</organism>
<reference evidence="1" key="1">
    <citation type="journal article" date="2013" name="Genetics">
        <title>The draft genome and transcriptome of Panagrellus redivivus are shaped by the harsh demands of a free-living lifestyle.</title>
        <authorList>
            <person name="Srinivasan J."/>
            <person name="Dillman A.R."/>
            <person name="Macchietto M.G."/>
            <person name="Heikkinen L."/>
            <person name="Lakso M."/>
            <person name="Fracchia K.M."/>
            <person name="Antoshechkin I."/>
            <person name="Mortazavi A."/>
            <person name="Wong G."/>
            <person name="Sternberg P.W."/>
        </authorList>
    </citation>
    <scope>NUCLEOTIDE SEQUENCE [LARGE SCALE GENOMIC DNA]</scope>
    <source>
        <strain evidence="1">MT8872</strain>
    </source>
</reference>
<name>A0A7E5A120_PANRE</name>
<reference evidence="2" key="2">
    <citation type="submission" date="2020-10" db="UniProtKB">
        <authorList>
            <consortium name="WormBaseParasite"/>
        </authorList>
    </citation>
    <scope>IDENTIFICATION</scope>
</reference>
<proteinExistence type="predicted"/>
<sequence length="91" mass="11014">MATVTLNPHLVAEMYDILFPKAFRSDSGPYDSYDDTYPPRVYTYQRVPARRLLKFALQNKVAYCRFLYFLKTNFTLRFRKRLSYLQPFHYP</sequence>
<dbReference type="Proteomes" id="UP000492821">
    <property type="component" value="Unassembled WGS sequence"/>
</dbReference>